<evidence type="ECO:0000256" key="1">
    <source>
        <dbReference type="SAM" id="MobiDB-lite"/>
    </source>
</evidence>
<reference evidence="2 3" key="1">
    <citation type="submission" date="2017-03" db="EMBL/GenBank/DDBJ databases">
        <authorList>
            <person name="Afonso C.L."/>
            <person name="Miller P.J."/>
            <person name="Scott M.A."/>
            <person name="Spackman E."/>
            <person name="Goraichik I."/>
            <person name="Dimitrov K.M."/>
            <person name="Suarez D.L."/>
            <person name="Swayne D.E."/>
        </authorList>
    </citation>
    <scope>NUCLEOTIDE SEQUENCE [LARGE SCALE GENOMIC DNA]</scope>
    <source>
        <strain evidence="2 3">CECT 7751</strain>
    </source>
</reference>
<keyword evidence="3" id="KW-1185">Reference proteome</keyword>
<dbReference type="InterPro" id="IPR036188">
    <property type="entry name" value="FAD/NAD-bd_sf"/>
</dbReference>
<proteinExistence type="predicted"/>
<dbReference type="Proteomes" id="UP000193963">
    <property type="component" value="Unassembled WGS sequence"/>
</dbReference>
<dbReference type="SUPFAM" id="SSF51905">
    <property type="entry name" value="FAD/NAD(P)-binding domain"/>
    <property type="match status" value="1"/>
</dbReference>
<dbReference type="Gene3D" id="3.50.50.60">
    <property type="entry name" value="FAD/NAD(P)-binding domain"/>
    <property type="match status" value="1"/>
</dbReference>
<evidence type="ECO:0000313" key="3">
    <source>
        <dbReference type="Proteomes" id="UP000193963"/>
    </source>
</evidence>
<gene>
    <name evidence="2" type="ORF">PSM7751_00820</name>
</gene>
<evidence type="ECO:0000313" key="2">
    <source>
        <dbReference type="EMBL" id="SLN24315.1"/>
    </source>
</evidence>
<dbReference type="EMBL" id="FWFN01000002">
    <property type="protein sequence ID" value="SLN24315.1"/>
    <property type="molecule type" value="Genomic_DNA"/>
</dbReference>
<sequence length="80" mass="8473">MTGKGTVHADHVVNAGGLWAREVAAMAGVYVPLIPMERHCIVTDDVPEIYGRDSEHPMLSIAASESDLRQEEGGLSGGGR</sequence>
<organism evidence="2 3">
    <name type="scientific">Pseudooceanicola marinus</name>
    <dbReference type="NCBI Taxonomy" id="396013"/>
    <lineage>
        <taxon>Bacteria</taxon>
        <taxon>Pseudomonadati</taxon>
        <taxon>Pseudomonadota</taxon>
        <taxon>Alphaproteobacteria</taxon>
        <taxon>Rhodobacterales</taxon>
        <taxon>Paracoccaceae</taxon>
        <taxon>Pseudooceanicola</taxon>
    </lineage>
</organism>
<dbReference type="Gene3D" id="3.30.9.10">
    <property type="entry name" value="D-Amino Acid Oxidase, subunit A, domain 2"/>
    <property type="match status" value="1"/>
</dbReference>
<protein>
    <submittedName>
        <fullName evidence="2">FAD dependent oxidoreductase</fullName>
    </submittedName>
</protein>
<dbReference type="AlphaFoldDB" id="A0A1X6YKL1"/>
<feature type="region of interest" description="Disordered" evidence="1">
    <location>
        <begin position="60"/>
        <end position="80"/>
    </location>
</feature>
<accession>A0A1X6YKL1</accession>
<name>A0A1X6YKL1_9RHOB</name>